<dbReference type="Proteomes" id="UP001146793">
    <property type="component" value="Unassembled WGS sequence"/>
</dbReference>
<gene>
    <name evidence="2" type="ORF">M0812_19251</name>
</gene>
<evidence type="ECO:0000256" key="1">
    <source>
        <dbReference type="SAM" id="MobiDB-lite"/>
    </source>
</evidence>
<dbReference type="EMBL" id="JANTQA010000036">
    <property type="protein sequence ID" value="KAJ3437178.1"/>
    <property type="molecule type" value="Genomic_DNA"/>
</dbReference>
<proteinExistence type="predicted"/>
<feature type="compositionally biased region" description="Polar residues" evidence="1">
    <location>
        <begin position="65"/>
        <end position="81"/>
    </location>
</feature>
<protein>
    <submittedName>
        <fullName evidence="2">Uncharacterized protein</fullName>
    </submittedName>
</protein>
<sequence length="165" mass="19339">MNDLQQKPTQNKRIQKARTHEGSLQDLKITVKSLDTGIQFRKLDFINEQIFVSSQRKDQQKGSKNKNNLDLNYNTKTSQQLPIPRKIPQSKLQKSIIPNPNKKMFLSLDDHTFLNDKFNDLFKTNNTKLSSIKTSNSSSLKRCRRRNSTRTSFSQKTLDRFEDEY</sequence>
<comment type="caution">
    <text evidence="2">The sequence shown here is derived from an EMBL/GenBank/DDBJ whole genome shotgun (WGS) entry which is preliminary data.</text>
</comment>
<reference evidence="2" key="1">
    <citation type="submission" date="2022-08" db="EMBL/GenBank/DDBJ databases">
        <title>Novel sulphate-reducing endosymbionts in the free-living metamonad Anaeramoeba.</title>
        <authorList>
            <person name="Jerlstrom-Hultqvist J."/>
            <person name="Cepicka I."/>
            <person name="Gallot-Lavallee L."/>
            <person name="Salas-Leiva D."/>
            <person name="Curtis B.A."/>
            <person name="Zahonova K."/>
            <person name="Pipaliya S."/>
            <person name="Dacks J."/>
            <person name="Roger A.J."/>
        </authorList>
    </citation>
    <scope>NUCLEOTIDE SEQUENCE</scope>
    <source>
        <strain evidence="2">Busselton2</strain>
    </source>
</reference>
<evidence type="ECO:0000313" key="3">
    <source>
        <dbReference type="Proteomes" id="UP001146793"/>
    </source>
</evidence>
<evidence type="ECO:0000313" key="2">
    <source>
        <dbReference type="EMBL" id="KAJ3437178.1"/>
    </source>
</evidence>
<name>A0AAV7ZAJ7_9EUKA</name>
<organism evidence="2 3">
    <name type="scientific">Anaeramoeba flamelloides</name>
    <dbReference type="NCBI Taxonomy" id="1746091"/>
    <lineage>
        <taxon>Eukaryota</taxon>
        <taxon>Metamonada</taxon>
        <taxon>Anaeramoebidae</taxon>
        <taxon>Anaeramoeba</taxon>
    </lineage>
</organism>
<feature type="region of interest" description="Disordered" evidence="1">
    <location>
        <begin position="55"/>
        <end position="82"/>
    </location>
</feature>
<accession>A0AAV7ZAJ7</accession>
<dbReference type="AlphaFoldDB" id="A0AAV7ZAJ7"/>